<name>A0A3B0T9J4_9ZZZZ</name>
<organism evidence="1">
    <name type="scientific">hydrothermal vent metagenome</name>
    <dbReference type="NCBI Taxonomy" id="652676"/>
    <lineage>
        <taxon>unclassified sequences</taxon>
        <taxon>metagenomes</taxon>
        <taxon>ecological metagenomes</taxon>
    </lineage>
</organism>
<accession>A0A3B0T9J4</accession>
<proteinExistence type="predicted"/>
<sequence>MIEPIFRNWTPEDSKKYGKDLVLIKHRLHEDPLFSDEAFEELMDTYPREFIDVHTMGSDGHNTHAWREGSIGDLTGSQIMEAVRHGFIWVNLRRMHKVSEPYREILDQIYTEINGYVPDLNSYHHNFTAIISSPKVQIYSHADIPGQSLWQIRGVKRAYLYPPRGKFLPQDVIEKIILTKADEQDIPYEPDFDKEAIIHDMQPGEMAHWELHSPHRIENHDCVNVSLTTEHFSTDIRNVYAMHAANGLLRQLTGKKTLSTATHGPAFLAKLGLAGIYKKSGIQKARKYKRKIDFKVDPVSATGFTDIVPYERSLHA</sequence>
<dbReference type="SUPFAM" id="SSF51197">
    <property type="entry name" value="Clavaminate synthase-like"/>
    <property type="match status" value="1"/>
</dbReference>
<evidence type="ECO:0000313" key="1">
    <source>
        <dbReference type="EMBL" id="VAW10037.1"/>
    </source>
</evidence>
<dbReference type="Gene3D" id="2.60.120.650">
    <property type="entry name" value="Cupin"/>
    <property type="match status" value="1"/>
</dbReference>
<dbReference type="AlphaFoldDB" id="A0A3B0T9J4"/>
<protein>
    <recommendedName>
        <fullName evidence="2">JmjC domain-containing protein</fullName>
    </recommendedName>
</protein>
<dbReference type="EMBL" id="UOEM01000003">
    <property type="protein sequence ID" value="VAW10037.1"/>
    <property type="molecule type" value="Genomic_DNA"/>
</dbReference>
<reference evidence="1" key="1">
    <citation type="submission" date="2018-06" db="EMBL/GenBank/DDBJ databases">
        <authorList>
            <person name="Zhirakovskaya E."/>
        </authorList>
    </citation>
    <scope>NUCLEOTIDE SEQUENCE</scope>
</reference>
<gene>
    <name evidence="1" type="ORF">MNBD_ALPHA09-1497</name>
</gene>
<evidence type="ECO:0008006" key="2">
    <source>
        <dbReference type="Google" id="ProtNLM"/>
    </source>
</evidence>